<protein>
    <submittedName>
        <fullName evidence="11">Oxidoreductase</fullName>
    </submittedName>
</protein>
<dbReference type="Proteomes" id="UP000236286">
    <property type="component" value="Unassembled WGS sequence"/>
</dbReference>
<dbReference type="EMBL" id="PDZR01000001">
    <property type="protein sequence ID" value="PNG27666.1"/>
    <property type="molecule type" value="Genomic_DNA"/>
</dbReference>
<dbReference type="GO" id="GO:0016491">
    <property type="term" value="F:oxidoreductase activity"/>
    <property type="evidence" value="ECO:0007669"/>
    <property type="project" value="UniProtKB-KW"/>
</dbReference>
<dbReference type="InterPro" id="IPR006058">
    <property type="entry name" value="2Fe2S_fd_BS"/>
</dbReference>
<proteinExistence type="predicted"/>
<organism evidence="11 12">
    <name type="scientific">Methylocella silvestris</name>
    <dbReference type="NCBI Taxonomy" id="199596"/>
    <lineage>
        <taxon>Bacteria</taxon>
        <taxon>Pseudomonadati</taxon>
        <taxon>Pseudomonadota</taxon>
        <taxon>Alphaproteobacteria</taxon>
        <taxon>Hyphomicrobiales</taxon>
        <taxon>Beijerinckiaceae</taxon>
        <taxon>Methylocella</taxon>
    </lineage>
</organism>
<dbReference type="OrthoDB" id="9792185at2"/>
<keyword evidence="5" id="KW-0479">Metal-binding</keyword>
<dbReference type="InterPro" id="IPR050415">
    <property type="entry name" value="MRET"/>
</dbReference>
<gene>
    <name evidence="11" type="ORF">CR492_01770</name>
</gene>
<evidence type="ECO:0000259" key="10">
    <source>
        <dbReference type="PROSITE" id="PS51384"/>
    </source>
</evidence>
<dbReference type="InterPro" id="IPR054582">
    <property type="entry name" value="DmmA-like_N"/>
</dbReference>
<comment type="caution">
    <text evidence="11">The sequence shown here is derived from an EMBL/GenBank/DDBJ whole genome shotgun (WGS) entry which is preliminary data.</text>
</comment>
<dbReference type="SUPFAM" id="SSF54292">
    <property type="entry name" value="2Fe-2S ferredoxin-like"/>
    <property type="match status" value="1"/>
</dbReference>
<dbReference type="InterPro" id="IPR036010">
    <property type="entry name" value="2Fe-2S_ferredoxin-like_sf"/>
</dbReference>
<evidence type="ECO:0000256" key="2">
    <source>
        <dbReference type="ARBA" id="ARBA00022630"/>
    </source>
</evidence>
<keyword evidence="3" id="KW-0288">FMN</keyword>
<evidence type="ECO:0000256" key="3">
    <source>
        <dbReference type="ARBA" id="ARBA00022643"/>
    </source>
</evidence>
<evidence type="ECO:0000313" key="11">
    <source>
        <dbReference type="EMBL" id="PNG27666.1"/>
    </source>
</evidence>
<keyword evidence="6" id="KW-0560">Oxidoreductase</keyword>
<evidence type="ECO:0000313" key="12">
    <source>
        <dbReference type="Proteomes" id="UP000236286"/>
    </source>
</evidence>
<feature type="domain" description="FAD-binding FR-type" evidence="10">
    <location>
        <begin position="4"/>
        <end position="109"/>
    </location>
</feature>
<dbReference type="CDD" id="cd00207">
    <property type="entry name" value="fer2"/>
    <property type="match status" value="1"/>
</dbReference>
<dbReference type="SUPFAM" id="SSF52343">
    <property type="entry name" value="Ferredoxin reductase-like, C-terminal NADP-linked domain"/>
    <property type="match status" value="1"/>
</dbReference>
<dbReference type="PANTHER" id="PTHR47354">
    <property type="entry name" value="NADH OXIDOREDUCTASE HCR"/>
    <property type="match status" value="1"/>
</dbReference>
<feature type="domain" description="2Fe-2S ferredoxin-type" evidence="9">
    <location>
        <begin position="230"/>
        <end position="317"/>
    </location>
</feature>
<evidence type="ECO:0000256" key="8">
    <source>
        <dbReference type="ARBA" id="ARBA00023014"/>
    </source>
</evidence>
<comment type="cofactor">
    <cofactor evidence="1">
        <name>FMN</name>
        <dbReference type="ChEBI" id="CHEBI:58210"/>
    </cofactor>
</comment>
<keyword evidence="4" id="KW-0001">2Fe-2S</keyword>
<dbReference type="Gene3D" id="3.40.50.80">
    <property type="entry name" value="Nucleotide-binding domain of ferredoxin-NADP reductase (FNR) module"/>
    <property type="match status" value="1"/>
</dbReference>
<dbReference type="PRINTS" id="PR00409">
    <property type="entry name" value="PHDIOXRDTASE"/>
</dbReference>
<reference evidence="11 12" key="1">
    <citation type="submission" date="2017-10" db="EMBL/GenBank/DDBJ databases">
        <title>Genome announcement of Methylocella silvestris TVC from permafrost.</title>
        <authorList>
            <person name="Wang J."/>
            <person name="Geng K."/>
            <person name="Ul-Haque F."/>
            <person name="Crombie A.T."/>
            <person name="Street L.E."/>
            <person name="Wookey P.A."/>
            <person name="Murrell J.C."/>
            <person name="Pratscher J."/>
        </authorList>
    </citation>
    <scope>NUCLEOTIDE SEQUENCE [LARGE SCALE GENOMIC DNA]</scope>
    <source>
        <strain evidence="11 12">TVC</strain>
    </source>
</reference>
<dbReference type="Gene3D" id="3.10.20.30">
    <property type="match status" value="1"/>
</dbReference>
<dbReference type="InterPro" id="IPR001041">
    <property type="entry name" value="2Fe-2S_ferredoxin-type"/>
</dbReference>
<dbReference type="InterPro" id="IPR012675">
    <property type="entry name" value="Beta-grasp_dom_sf"/>
</dbReference>
<dbReference type="PANTHER" id="PTHR47354:SF1">
    <property type="entry name" value="CARNITINE MONOOXYGENASE REDUCTASE SUBUNIT"/>
    <property type="match status" value="1"/>
</dbReference>
<dbReference type="Gene3D" id="2.40.30.10">
    <property type="entry name" value="Translation factors"/>
    <property type="match status" value="1"/>
</dbReference>
<evidence type="ECO:0000259" key="9">
    <source>
        <dbReference type="PROSITE" id="PS51085"/>
    </source>
</evidence>
<dbReference type="Pfam" id="PF00111">
    <property type="entry name" value="Fer2"/>
    <property type="match status" value="1"/>
</dbReference>
<dbReference type="InterPro" id="IPR017927">
    <property type="entry name" value="FAD-bd_FR_type"/>
</dbReference>
<dbReference type="PROSITE" id="PS51085">
    <property type="entry name" value="2FE2S_FER_2"/>
    <property type="match status" value="1"/>
</dbReference>
<dbReference type="PROSITE" id="PS00197">
    <property type="entry name" value="2FE2S_FER_1"/>
    <property type="match status" value="1"/>
</dbReference>
<dbReference type="AlphaFoldDB" id="A0A2J7TLL8"/>
<dbReference type="RefSeq" id="WP_102841974.1">
    <property type="nucleotide sequence ID" value="NZ_PDZR01000001.1"/>
</dbReference>
<evidence type="ECO:0000256" key="5">
    <source>
        <dbReference type="ARBA" id="ARBA00022723"/>
    </source>
</evidence>
<evidence type="ECO:0000256" key="6">
    <source>
        <dbReference type="ARBA" id="ARBA00023002"/>
    </source>
</evidence>
<sequence>MSGADHLPLRVRETEMISPLLKRFVFEAADGGELPPAGAGAHLRLTLEGEGRRWKNAYSIVSAPADRSHLSIIVRRVSPSRGGSAFLHEAVHPGAVVAAHEPGNLFPMSHIARKHLMVSGGIGLTPFLSYLEAIEATGADFELRHFCRDEEIPIFERILSGFDAGRITIHPASAPFDLSQALASQPLGTHLYTCGPEALMGLVLAAARDHGWPASKLHSESFGGAHAGGLPFTAILKKSGLKVAVRDDQTLLEAIEEAGLEPDCLCRGGACGVCLTSVLEGEPDHRDHFLEGAESASNRSIMICVSRAKTQNIVLDL</sequence>
<dbReference type="GO" id="GO:0046872">
    <property type="term" value="F:metal ion binding"/>
    <property type="evidence" value="ECO:0007669"/>
    <property type="project" value="UniProtKB-KW"/>
</dbReference>
<keyword evidence="7" id="KW-0408">Iron</keyword>
<dbReference type="PROSITE" id="PS51384">
    <property type="entry name" value="FAD_FR"/>
    <property type="match status" value="1"/>
</dbReference>
<dbReference type="CDD" id="cd06185">
    <property type="entry name" value="PDR_like"/>
    <property type="match status" value="1"/>
</dbReference>
<dbReference type="Pfam" id="PF22290">
    <property type="entry name" value="DmmA-like_N"/>
    <property type="match status" value="1"/>
</dbReference>
<dbReference type="GO" id="GO:0051537">
    <property type="term" value="F:2 iron, 2 sulfur cluster binding"/>
    <property type="evidence" value="ECO:0007669"/>
    <property type="project" value="UniProtKB-KW"/>
</dbReference>
<keyword evidence="8" id="KW-0411">Iron-sulfur</keyword>
<accession>A0A2J7TLL8</accession>
<evidence type="ECO:0000256" key="7">
    <source>
        <dbReference type="ARBA" id="ARBA00023004"/>
    </source>
</evidence>
<evidence type="ECO:0000256" key="1">
    <source>
        <dbReference type="ARBA" id="ARBA00001917"/>
    </source>
</evidence>
<name>A0A2J7TLL8_METSI</name>
<dbReference type="InterPro" id="IPR017938">
    <property type="entry name" value="Riboflavin_synthase-like_b-brl"/>
</dbReference>
<keyword evidence="2" id="KW-0285">Flavoprotein</keyword>
<dbReference type="SUPFAM" id="SSF63380">
    <property type="entry name" value="Riboflavin synthase domain-like"/>
    <property type="match status" value="1"/>
</dbReference>
<dbReference type="InterPro" id="IPR039261">
    <property type="entry name" value="FNR_nucleotide-bd"/>
</dbReference>
<evidence type="ECO:0000256" key="4">
    <source>
        <dbReference type="ARBA" id="ARBA00022714"/>
    </source>
</evidence>